<dbReference type="EC" id="2.1.1.60" evidence="3"/>
<dbReference type="AlphaFoldDB" id="A0A815UBI1"/>
<evidence type="ECO:0000256" key="8">
    <source>
        <dbReference type="ARBA" id="ARBA00023242"/>
    </source>
</evidence>
<name>A0A815UBI1_9BILA</name>
<evidence type="ECO:0000313" key="11">
    <source>
        <dbReference type="Proteomes" id="UP000663829"/>
    </source>
</evidence>
<comment type="subcellular location">
    <subcellularLocation>
        <location evidence="2">Cytoplasm</location>
    </subcellularLocation>
    <subcellularLocation>
        <location evidence="1">Nucleus</location>
    </subcellularLocation>
</comment>
<organism evidence="9 11">
    <name type="scientific">Didymodactylos carnosus</name>
    <dbReference type="NCBI Taxonomy" id="1234261"/>
    <lineage>
        <taxon>Eukaryota</taxon>
        <taxon>Metazoa</taxon>
        <taxon>Spiralia</taxon>
        <taxon>Gnathifera</taxon>
        <taxon>Rotifera</taxon>
        <taxon>Eurotatoria</taxon>
        <taxon>Bdelloidea</taxon>
        <taxon>Philodinida</taxon>
        <taxon>Philodinidae</taxon>
        <taxon>Didymodactylos</taxon>
    </lineage>
</organism>
<protein>
    <recommendedName>
        <fullName evidence="4">Calmodulin-lysine N-methyltransferase</fullName>
        <ecNumber evidence="3">2.1.1.60</ecNumber>
    </recommendedName>
</protein>
<keyword evidence="6" id="KW-0489">Methyltransferase</keyword>
<dbReference type="EMBL" id="CAJOBC010088898">
    <property type="protein sequence ID" value="CAF4374203.1"/>
    <property type="molecule type" value="Genomic_DNA"/>
</dbReference>
<dbReference type="Pfam" id="PF10294">
    <property type="entry name" value="Methyltransf_16"/>
    <property type="match status" value="1"/>
</dbReference>
<sequence length="263" mass="31002">IVKVLGNMSILAKQRWKMLGEILLNKNIASSSNYEDISVMRFKTYHFYTKTLNYEEEDESIWCTVQFSIEPDLKLSIRLCSTKIGYEDLIGFNNTGNTCIWPSEEILTYYCLKSKIVFRNKSVCEVGGDLSAIVEKNDDWLCPIESRILLWNRNTTDENLKERFDFVLSADCFFFEELHHDFCHTVQYMLKDEGVSINFAPKRAETLEKFLKIAKNYFDCDLYDYYDDCVWQKHIEAKSTNENYSPDIHYPLLVVLRKKTKQI</sequence>
<keyword evidence="11" id="KW-1185">Reference proteome</keyword>
<dbReference type="InterPro" id="IPR019410">
    <property type="entry name" value="Methyltransf_16"/>
</dbReference>
<dbReference type="PANTHER" id="PTHR13539">
    <property type="entry name" value="CALMODULIN-LYSINE N-METHYLTRANSFERASE"/>
    <property type="match status" value="1"/>
</dbReference>
<evidence type="ECO:0000313" key="10">
    <source>
        <dbReference type="EMBL" id="CAF4374203.1"/>
    </source>
</evidence>
<dbReference type="GO" id="GO:0032259">
    <property type="term" value="P:methylation"/>
    <property type="evidence" value="ECO:0007669"/>
    <property type="project" value="UniProtKB-KW"/>
</dbReference>
<dbReference type="EMBL" id="CAJNOQ010023355">
    <property type="protein sequence ID" value="CAF1513982.1"/>
    <property type="molecule type" value="Genomic_DNA"/>
</dbReference>
<dbReference type="InterPro" id="IPR025800">
    <property type="entry name" value="CaM-Lys-N-MeTrfase"/>
</dbReference>
<dbReference type="PANTHER" id="PTHR13539:SF3">
    <property type="entry name" value="CALMODULIN-LYSINE N-METHYLTRANSFERASE"/>
    <property type="match status" value="1"/>
</dbReference>
<comment type="caution">
    <text evidence="9">The sequence shown here is derived from an EMBL/GenBank/DDBJ whole genome shotgun (WGS) entry which is preliminary data.</text>
</comment>
<evidence type="ECO:0000256" key="2">
    <source>
        <dbReference type="ARBA" id="ARBA00004496"/>
    </source>
</evidence>
<dbReference type="Proteomes" id="UP000681722">
    <property type="component" value="Unassembled WGS sequence"/>
</dbReference>
<dbReference type="GO" id="GO:0005634">
    <property type="term" value="C:nucleus"/>
    <property type="evidence" value="ECO:0007669"/>
    <property type="project" value="UniProtKB-SubCell"/>
</dbReference>
<dbReference type="Gene3D" id="3.40.50.150">
    <property type="entry name" value="Vaccinia Virus protein VP39"/>
    <property type="match status" value="2"/>
</dbReference>
<evidence type="ECO:0000256" key="7">
    <source>
        <dbReference type="ARBA" id="ARBA00022679"/>
    </source>
</evidence>
<proteinExistence type="predicted"/>
<gene>
    <name evidence="9" type="ORF">GPM918_LOCUS37239</name>
    <name evidence="10" type="ORF">SRO942_LOCUS37999</name>
</gene>
<keyword evidence="7" id="KW-0808">Transferase</keyword>
<dbReference type="Proteomes" id="UP000663829">
    <property type="component" value="Unassembled WGS sequence"/>
</dbReference>
<dbReference type="GO" id="GO:0018025">
    <property type="term" value="F:calmodulin-lysine N-methyltransferase activity"/>
    <property type="evidence" value="ECO:0007669"/>
    <property type="project" value="UniProtKB-EC"/>
</dbReference>
<evidence type="ECO:0000313" key="9">
    <source>
        <dbReference type="EMBL" id="CAF1513982.1"/>
    </source>
</evidence>
<accession>A0A815UBI1</accession>
<evidence type="ECO:0000256" key="1">
    <source>
        <dbReference type="ARBA" id="ARBA00004123"/>
    </source>
</evidence>
<evidence type="ECO:0000256" key="5">
    <source>
        <dbReference type="ARBA" id="ARBA00022490"/>
    </source>
</evidence>
<evidence type="ECO:0000256" key="6">
    <source>
        <dbReference type="ARBA" id="ARBA00022603"/>
    </source>
</evidence>
<evidence type="ECO:0000256" key="3">
    <source>
        <dbReference type="ARBA" id="ARBA00011914"/>
    </source>
</evidence>
<keyword evidence="8" id="KW-0539">Nucleus</keyword>
<dbReference type="GO" id="GO:0005737">
    <property type="term" value="C:cytoplasm"/>
    <property type="evidence" value="ECO:0007669"/>
    <property type="project" value="UniProtKB-SubCell"/>
</dbReference>
<dbReference type="OrthoDB" id="413520at2759"/>
<evidence type="ECO:0000256" key="4">
    <source>
        <dbReference type="ARBA" id="ARBA00020594"/>
    </source>
</evidence>
<feature type="non-terminal residue" evidence="9">
    <location>
        <position position="263"/>
    </location>
</feature>
<dbReference type="InterPro" id="IPR029063">
    <property type="entry name" value="SAM-dependent_MTases_sf"/>
</dbReference>
<keyword evidence="5" id="KW-0963">Cytoplasm</keyword>
<reference evidence="9" key="1">
    <citation type="submission" date="2021-02" db="EMBL/GenBank/DDBJ databases">
        <authorList>
            <person name="Nowell W R."/>
        </authorList>
    </citation>
    <scope>NUCLEOTIDE SEQUENCE</scope>
</reference>